<dbReference type="InterPro" id="IPR011990">
    <property type="entry name" value="TPR-like_helical_dom_sf"/>
</dbReference>
<evidence type="ECO:0000256" key="4">
    <source>
        <dbReference type="ARBA" id="ARBA00023136"/>
    </source>
</evidence>
<name>A0A7X9XCS0_9BACT</name>
<organism evidence="8 9">
    <name type="scientific">Flammeovirga aprica JL-4</name>
    <dbReference type="NCBI Taxonomy" id="694437"/>
    <lineage>
        <taxon>Bacteria</taxon>
        <taxon>Pseudomonadati</taxon>
        <taxon>Bacteroidota</taxon>
        <taxon>Cytophagia</taxon>
        <taxon>Cytophagales</taxon>
        <taxon>Flammeovirgaceae</taxon>
        <taxon>Flammeovirga</taxon>
    </lineage>
</organism>
<keyword evidence="9" id="KW-1185">Reference proteome</keyword>
<dbReference type="AlphaFoldDB" id="A0A7X9XCS0"/>
<proteinExistence type="inferred from homology"/>
<protein>
    <submittedName>
        <fullName evidence="8">RagB/SusD family nutrient uptake outer membrane protein</fullName>
    </submittedName>
</protein>
<feature type="domain" description="SusD-like N-terminal" evidence="7">
    <location>
        <begin position="20"/>
        <end position="220"/>
    </location>
</feature>
<dbReference type="Proteomes" id="UP000576082">
    <property type="component" value="Unassembled WGS sequence"/>
</dbReference>
<evidence type="ECO:0000313" key="9">
    <source>
        <dbReference type="Proteomes" id="UP000576082"/>
    </source>
</evidence>
<keyword evidence="4" id="KW-0472">Membrane</keyword>
<dbReference type="RefSeq" id="WP_169660211.1">
    <property type="nucleotide sequence ID" value="NZ_JABANE010000127.1"/>
</dbReference>
<accession>A0A7X9XCS0</accession>
<evidence type="ECO:0000313" key="8">
    <source>
        <dbReference type="EMBL" id="NME72013.1"/>
    </source>
</evidence>
<dbReference type="Pfam" id="PF14322">
    <property type="entry name" value="SusD-like_3"/>
    <property type="match status" value="1"/>
</dbReference>
<keyword evidence="3" id="KW-0732">Signal</keyword>
<gene>
    <name evidence="8" type="ORF">HHU12_28875</name>
</gene>
<evidence type="ECO:0000256" key="1">
    <source>
        <dbReference type="ARBA" id="ARBA00004442"/>
    </source>
</evidence>
<evidence type="ECO:0000259" key="6">
    <source>
        <dbReference type="Pfam" id="PF07980"/>
    </source>
</evidence>
<dbReference type="InterPro" id="IPR033985">
    <property type="entry name" value="SusD-like_N"/>
</dbReference>
<dbReference type="PROSITE" id="PS51257">
    <property type="entry name" value="PROKAR_LIPOPROTEIN"/>
    <property type="match status" value="1"/>
</dbReference>
<dbReference type="InterPro" id="IPR012944">
    <property type="entry name" value="SusD_RagB_dom"/>
</dbReference>
<dbReference type="SUPFAM" id="SSF48452">
    <property type="entry name" value="TPR-like"/>
    <property type="match status" value="1"/>
</dbReference>
<dbReference type="EMBL" id="JABANE010000127">
    <property type="protein sequence ID" value="NME72013.1"/>
    <property type="molecule type" value="Genomic_DNA"/>
</dbReference>
<keyword evidence="5" id="KW-0998">Cell outer membrane</keyword>
<comment type="similarity">
    <text evidence="2">Belongs to the SusD family.</text>
</comment>
<reference evidence="8 9" key="1">
    <citation type="submission" date="2020-04" db="EMBL/GenBank/DDBJ databases">
        <title>Flammeovirga sp. SR4, a novel species isolated from seawater.</title>
        <authorList>
            <person name="Wang X."/>
        </authorList>
    </citation>
    <scope>NUCLEOTIDE SEQUENCE [LARGE SCALE GENOMIC DNA]</scope>
    <source>
        <strain evidence="8 9">ATCC 23126</strain>
    </source>
</reference>
<evidence type="ECO:0000256" key="2">
    <source>
        <dbReference type="ARBA" id="ARBA00006275"/>
    </source>
</evidence>
<dbReference type="GO" id="GO:0009279">
    <property type="term" value="C:cell outer membrane"/>
    <property type="evidence" value="ECO:0007669"/>
    <property type="project" value="UniProtKB-SubCell"/>
</dbReference>
<evidence type="ECO:0000256" key="5">
    <source>
        <dbReference type="ARBA" id="ARBA00023237"/>
    </source>
</evidence>
<sequence length="540" mass="62391">MKRFNYILFIIITTLSACSYLDLQPKDELTRDNFYKNDKEVKLALSGVYAQLQTQYAEDLSIWLNVGTDEMLYRRATFGKELSRMSYNESDTDLARIWKNGYKAINIANDFIGTMSELDTVPNLRRADHDLMLGEAKVLRALFYFNMVRMWEHIPLRLDHFTDINGNLESLNLPNTPATKIYNQIVADLEASLELMNERPKEYGRVSRQIAHGILARVFLNMAGARIQGGDFGIDYCLNKVVEHTNAVVNYGYHGLLTEYEEVFLNEIKGLRNDVEVMWEVDFTISDSRNLGGRIGNFNGVQISFTSGRQPFATANSYIAPTMHNALYSETDTRRNWNCADFSFNNIGDVYYPEFTNNELRWYPGKWRRLDLGRDYEGELDGTAESLEMGVINKDKTSINFPLLRYSDVLLMRAEALYILRGVNEQSNLDVEAVRNRASAGTLEEGLLQVDGDFMKLIQEERRRELCYEGHRRFDLVRWGILVETMRGVSENIRANPNFRESHEIQLVNPGERAEEKHLVFPIPSDELQINVNIKQHNLW</sequence>
<evidence type="ECO:0000256" key="3">
    <source>
        <dbReference type="ARBA" id="ARBA00022729"/>
    </source>
</evidence>
<evidence type="ECO:0000259" key="7">
    <source>
        <dbReference type="Pfam" id="PF14322"/>
    </source>
</evidence>
<comment type="subcellular location">
    <subcellularLocation>
        <location evidence="1">Cell outer membrane</location>
    </subcellularLocation>
</comment>
<dbReference type="Pfam" id="PF07980">
    <property type="entry name" value="SusD_RagB"/>
    <property type="match status" value="1"/>
</dbReference>
<comment type="caution">
    <text evidence="8">The sequence shown here is derived from an EMBL/GenBank/DDBJ whole genome shotgun (WGS) entry which is preliminary data.</text>
</comment>
<feature type="domain" description="RagB/SusD" evidence="6">
    <location>
        <begin position="389"/>
        <end position="540"/>
    </location>
</feature>
<dbReference type="Gene3D" id="1.25.40.390">
    <property type="match status" value="1"/>
</dbReference>